<gene>
    <name evidence="1" type="ORF">NQ318_000628</name>
</gene>
<comment type="caution">
    <text evidence="1">The sequence shown here is derived from an EMBL/GenBank/DDBJ whole genome shotgun (WGS) entry which is preliminary data.</text>
</comment>
<dbReference type="EMBL" id="JAPWTK010000862">
    <property type="protein sequence ID" value="KAJ8935588.1"/>
    <property type="molecule type" value="Genomic_DNA"/>
</dbReference>
<proteinExistence type="predicted"/>
<dbReference type="AlphaFoldDB" id="A0AAV8X9W6"/>
<dbReference type="Proteomes" id="UP001162162">
    <property type="component" value="Unassembled WGS sequence"/>
</dbReference>
<protein>
    <submittedName>
        <fullName evidence="1">Uncharacterized protein</fullName>
    </submittedName>
</protein>
<reference evidence="1" key="1">
    <citation type="journal article" date="2023" name="Insect Mol. Biol.">
        <title>Genome sequencing provides insights into the evolution of gene families encoding plant cell wall-degrading enzymes in longhorned beetles.</title>
        <authorList>
            <person name="Shin N.R."/>
            <person name="Okamura Y."/>
            <person name="Kirsch R."/>
            <person name="Pauchet Y."/>
        </authorList>
    </citation>
    <scope>NUCLEOTIDE SEQUENCE</scope>
    <source>
        <strain evidence="1">AMC_N1</strain>
    </source>
</reference>
<evidence type="ECO:0000313" key="2">
    <source>
        <dbReference type="Proteomes" id="UP001162162"/>
    </source>
</evidence>
<organism evidence="1 2">
    <name type="scientific">Aromia moschata</name>
    <dbReference type="NCBI Taxonomy" id="1265417"/>
    <lineage>
        <taxon>Eukaryota</taxon>
        <taxon>Metazoa</taxon>
        <taxon>Ecdysozoa</taxon>
        <taxon>Arthropoda</taxon>
        <taxon>Hexapoda</taxon>
        <taxon>Insecta</taxon>
        <taxon>Pterygota</taxon>
        <taxon>Neoptera</taxon>
        <taxon>Endopterygota</taxon>
        <taxon>Coleoptera</taxon>
        <taxon>Polyphaga</taxon>
        <taxon>Cucujiformia</taxon>
        <taxon>Chrysomeloidea</taxon>
        <taxon>Cerambycidae</taxon>
        <taxon>Cerambycinae</taxon>
        <taxon>Callichromatini</taxon>
        <taxon>Aromia</taxon>
    </lineage>
</organism>
<name>A0AAV8X9W6_9CUCU</name>
<accession>A0AAV8X9W6</accession>
<sequence>MWIYFGKPDKVHIRYKQSPVSRRRTESIGAYLEMPDIPQRKGKREVERIPFAITSRLYQESFEAKRALKLEEEYKTMERKNDKEKQTLQLN</sequence>
<evidence type="ECO:0000313" key="1">
    <source>
        <dbReference type="EMBL" id="KAJ8935588.1"/>
    </source>
</evidence>
<keyword evidence="2" id="KW-1185">Reference proteome</keyword>